<dbReference type="Gene3D" id="1.20.1600.10">
    <property type="entry name" value="Outer membrane efflux proteins (OEP)"/>
    <property type="match status" value="1"/>
</dbReference>
<evidence type="ECO:0000313" key="4">
    <source>
        <dbReference type="Proteomes" id="UP000198157"/>
    </source>
</evidence>
<evidence type="ECO:0000313" key="3">
    <source>
        <dbReference type="EMBL" id="OWQ54370.1"/>
    </source>
</evidence>
<dbReference type="EMBL" id="NIVS01000019">
    <property type="protein sequence ID" value="OWQ54370.1"/>
    <property type="molecule type" value="Genomic_DNA"/>
</dbReference>
<organism evidence="3 4">
    <name type="scientific">Stenotrophomonas maltophilia</name>
    <name type="common">Pseudomonas maltophilia</name>
    <name type="synonym">Xanthomonas maltophilia</name>
    <dbReference type="NCBI Taxonomy" id="40324"/>
    <lineage>
        <taxon>Bacteria</taxon>
        <taxon>Pseudomonadati</taxon>
        <taxon>Pseudomonadota</taxon>
        <taxon>Gammaproteobacteria</taxon>
        <taxon>Lysobacterales</taxon>
        <taxon>Lysobacteraceae</taxon>
        <taxon>Stenotrophomonas</taxon>
        <taxon>Stenotrophomonas maltophilia group</taxon>
    </lineage>
</organism>
<evidence type="ECO:0000256" key="1">
    <source>
        <dbReference type="ARBA" id="ARBA00007613"/>
    </source>
</evidence>
<proteinExistence type="inferred from homology"/>
<keyword evidence="2" id="KW-0564">Palmitate</keyword>
<name>A0A246HNN2_STEMA</name>
<evidence type="ECO:0000256" key="2">
    <source>
        <dbReference type="RuleBase" id="RU362097"/>
    </source>
</evidence>
<protein>
    <submittedName>
        <fullName evidence="3">RND transporter</fullName>
    </submittedName>
</protein>
<dbReference type="PANTHER" id="PTHR30203">
    <property type="entry name" value="OUTER MEMBRANE CATION EFFLUX PROTEIN"/>
    <property type="match status" value="1"/>
</dbReference>
<dbReference type="Proteomes" id="UP000198157">
    <property type="component" value="Unassembled WGS sequence"/>
</dbReference>
<dbReference type="NCBIfam" id="TIGR01845">
    <property type="entry name" value="outer_NodT"/>
    <property type="match status" value="1"/>
</dbReference>
<dbReference type="GO" id="GO:0009279">
    <property type="term" value="C:cell outer membrane"/>
    <property type="evidence" value="ECO:0007669"/>
    <property type="project" value="UniProtKB-SubCell"/>
</dbReference>
<dbReference type="InterPro" id="IPR010131">
    <property type="entry name" value="MdtP/NodT-like"/>
</dbReference>
<comment type="caution">
    <text evidence="3">The sequence shown here is derived from an EMBL/GenBank/DDBJ whole genome shotgun (WGS) entry which is preliminary data.</text>
</comment>
<dbReference type="PROSITE" id="PS51257">
    <property type="entry name" value="PROKAR_LIPOPROTEIN"/>
    <property type="match status" value="1"/>
</dbReference>
<keyword evidence="2" id="KW-0812">Transmembrane</keyword>
<comment type="subcellular location">
    <subcellularLocation>
        <location evidence="2">Cell outer membrane</location>
        <topology evidence="2">Lipid-anchor</topology>
    </subcellularLocation>
</comment>
<accession>A0A246HNN2</accession>
<dbReference type="Pfam" id="PF02321">
    <property type="entry name" value="OEP"/>
    <property type="match status" value="2"/>
</dbReference>
<dbReference type="PANTHER" id="PTHR30203:SF21">
    <property type="entry name" value="OUTER MEMBRANE COMPONENT OF MULTIDRUG EFFLUX PUMP-RELATED"/>
    <property type="match status" value="1"/>
</dbReference>
<sequence>MRAHLRRVGAISAMLWLSGCVSGPDYRVPATAMAVAPDAQGRFASSRAPTYTQAEPPDHWWQLYQDAQLEAYVAEALRANTDLRAADANLRRASAVVLEHQAQGTLRTDTAASGTLAHAGGYTLPSGSLPQAYALGITLSYPLDLAGGIRRGIEAASADAEAVAAARDHVRVTVAAAVTRAYVGACSANQTLAATQRVLSTQRDTLDATRRLAAGGRGTEFDVTRASAAVNRSAAAVPQLIAERQRAVAELGALMGRVPSHYPQEVSACARPPRLDRPLPVGNGWQLIQRRPDIRAAERSLAAATATIGVETAELYPQVNLGASAGIANAPRRLLASESVGASVGPLLSWRWPNRRAVKARIAAANARAEAALASFDGAVVQALQQTDTALSTYSQALDREASLARAREDAAHASAQAGQLYRFGRIGFIDVLSAEAALADAESALASSQAQLIDRQVDLFLALGGGWSPSGPDGDAEAAAQRAP</sequence>
<dbReference type="InterPro" id="IPR003423">
    <property type="entry name" value="OMP_efflux"/>
</dbReference>
<keyword evidence="2" id="KW-0472">Membrane</keyword>
<dbReference type="Gene3D" id="2.20.200.10">
    <property type="entry name" value="Outer membrane efflux proteins (OEP)"/>
    <property type="match status" value="1"/>
</dbReference>
<gene>
    <name evidence="3" type="ORF">CEE60_08210</name>
</gene>
<dbReference type="OrthoDB" id="9770517at2"/>
<reference evidence="3 4" key="1">
    <citation type="submission" date="2017-06" db="EMBL/GenBank/DDBJ databases">
        <authorList>
            <person name="Kim H.J."/>
            <person name="Triplett B.A."/>
        </authorList>
    </citation>
    <scope>NUCLEOTIDE SEQUENCE [LARGE SCALE GENOMIC DNA]</scope>
    <source>
        <strain evidence="3 4">13146</strain>
    </source>
</reference>
<comment type="similarity">
    <text evidence="1 2">Belongs to the outer membrane factor (OMF) (TC 1.B.17) family.</text>
</comment>
<keyword evidence="2" id="KW-0449">Lipoprotein</keyword>
<dbReference type="SUPFAM" id="SSF56954">
    <property type="entry name" value="Outer membrane efflux proteins (OEP)"/>
    <property type="match status" value="1"/>
</dbReference>
<dbReference type="GO" id="GO:0015562">
    <property type="term" value="F:efflux transmembrane transporter activity"/>
    <property type="evidence" value="ECO:0007669"/>
    <property type="project" value="InterPro"/>
</dbReference>
<dbReference type="AlphaFoldDB" id="A0A246HNN2"/>
<keyword evidence="2" id="KW-1134">Transmembrane beta strand</keyword>